<comment type="caution">
    <text evidence="1">The sequence shown here is derived from an EMBL/GenBank/DDBJ whole genome shotgun (WGS) entry which is preliminary data.</text>
</comment>
<organism evidence="1 2">
    <name type="scientific">Vibrio hyugaensis</name>
    <dbReference type="NCBI Taxonomy" id="1534743"/>
    <lineage>
        <taxon>Bacteria</taxon>
        <taxon>Pseudomonadati</taxon>
        <taxon>Pseudomonadota</taxon>
        <taxon>Gammaproteobacteria</taxon>
        <taxon>Vibrionales</taxon>
        <taxon>Vibrionaceae</taxon>
        <taxon>Vibrio</taxon>
    </lineage>
</organism>
<evidence type="ECO:0000313" key="1">
    <source>
        <dbReference type="EMBL" id="GLR03368.1"/>
    </source>
</evidence>
<sequence length="234" mass="26387">MKIIRDMTIFSAVVLLSACSSSSSNDIDVVQSMERVDNHSGLIQHYKGHLEQDPEDVQIMQELAKVYFDKGDTESSKFYVDHLLDKGVRNAALLQLRGQIHSQEGEDKLAINRYKHSIELGNNTGEIYVLSGIAYCNTDQFNQAKTAFNQARLKGYNDVAVKNNLAVVYLAQRQYDDVITLLVPVYQENPSNQKVRANLAIALFKVGDIHQARDLLEGSFTDSQVLEISRRLHQ</sequence>
<dbReference type="Proteomes" id="UP001156669">
    <property type="component" value="Unassembled WGS sequence"/>
</dbReference>
<gene>
    <name evidence="1" type="primary">tadD2</name>
    <name evidence="1" type="ORF">GCM10007906_09550</name>
</gene>
<dbReference type="Pfam" id="PF14559">
    <property type="entry name" value="TPR_19"/>
    <property type="match status" value="1"/>
</dbReference>
<protein>
    <recommendedName>
        <fullName evidence="3">Tetratricopeptide repeat protein</fullName>
    </recommendedName>
</protein>
<dbReference type="SUPFAM" id="SSF48452">
    <property type="entry name" value="TPR-like"/>
    <property type="match status" value="1"/>
</dbReference>
<dbReference type="SMART" id="SM00028">
    <property type="entry name" value="TPR"/>
    <property type="match status" value="3"/>
</dbReference>
<evidence type="ECO:0008006" key="3">
    <source>
        <dbReference type="Google" id="ProtNLM"/>
    </source>
</evidence>
<reference evidence="2" key="1">
    <citation type="journal article" date="2019" name="Int. J. Syst. Evol. Microbiol.">
        <title>The Global Catalogue of Microorganisms (GCM) 10K type strain sequencing project: providing services to taxonomists for standard genome sequencing and annotation.</title>
        <authorList>
            <consortium name="The Broad Institute Genomics Platform"/>
            <consortium name="The Broad Institute Genome Sequencing Center for Infectious Disease"/>
            <person name="Wu L."/>
            <person name="Ma J."/>
        </authorList>
    </citation>
    <scope>NUCLEOTIDE SEQUENCE [LARGE SCALE GENOMIC DNA]</scope>
    <source>
        <strain evidence="2">NBRC 110633</strain>
    </source>
</reference>
<accession>A0ABQ5XYT7</accession>
<dbReference type="Gene3D" id="1.25.40.10">
    <property type="entry name" value="Tetratricopeptide repeat domain"/>
    <property type="match status" value="1"/>
</dbReference>
<keyword evidence="2" id="KW-1185">Reference proteome</keyword>
<dbReference type="RefSeq" id="WP_045403901.1">
    <property type="nucleotide sequence ID" value="NZ_BBLD01000065.1"/>
</dbReference>
<name>A0ABQ5XYT7_9VIBR</name>
<dbReference type="InterPro" id="IPR011990">
    <property type="entry name" value="TPR-like_helical_dom_sf"/>
</dbReference>
<proteinExistence type="predicted"/>
<dbReference type="InterPro" id="IPR019734">
    <property type="entry name" value="TPR_rpt"/>
</dbReference>
<dbReference type="EMBL" id="BSOE01000014">
    <property type="protein sequence ID" value="GLR03368.1"/>
    <property type="molecule type" value="Genomic_DNA"/>
</dbReference>
<evidence type="ECO:0000313" key="2">
    <source>
        <dbReference type="Proteomes" id="UP001156669"/>
    </source>
</evidence>
<dbReference type="PROSITE" id="PS51257">
    <property type="entry name" value="PROKAR_LIPOPROTEIN"/>
    <property type="match status" value="1"/>
</dbReference>